<feature type="transmembrane region" description="Helical" evidence="8">
    <location>
        <begin position="181"/>
        <end position="203"/>
    </location>
</feature>
<evidence type="ECO:0000256" key="1">
    <source>
        <dbReference type="ARBA" id="ARBA00004651"/>
    </source>
</evidence>
<feature type="transmembrane region" description="Helical" evidence="8">
    <location>
        <begin position="260"/>
        <end position="280"/>
    </location>
</feature>
<reference evidence="10" key="1">
    <citation type="journal article" date="2020" name="mSystems">
        <title>Genome- and Community-Level Interaction Insights into Carbon Utilization and Element Cycling Functions of Hydrothermarchaeota in Hydrothermal Sediment.</title>
        <authorList>
            <person name="Zhou Z."/>
            <person name="Liu Y."/>
            <person name="Xu W."/>
            <person name="Pan J."/>
            <person name="Luo Z.H."/>
            <person name="Li M."/>
        </authorList>
    </citation>
    <scope>NUCLEOTIDE SEQUENCE [LARGE SCALE GENOMIC DNA]</scope>
    <source>
        <strain evidence="10">HyVt-527</strain>
    </source>
</reference>
<feature type="transmembrane region" description="Helical" evidence="8">
    <location>
        <begin position="20"/>
        <end position="40"/>
    </location>
</feature>
<evidence type="ECO:0000256" key="3">
    <source>
        <dbReference type="ARBA" id="ARBA00022448"/>
    </source>
</evidence>
<evidence type="ECO:0000256" key="5">
    <source>
        <dbReference type="ARBA" id="ARBA00022692"/>
    </source>
</evidence>
<comment type="subcellular location">
    <subcellularLocation>
        <location evidence="1">Cell membrane</location>
        <topology evidence="1">Multi-pass membrane protein</topology>
    </subcellularLocation>
</comment>
<feature type="transmembrane region" description="Helical" evidence="8">
    <location>
        <begin position="292"/>
        <end position="311"/>
    </location>
</feature>
<evidence type="ECO:0000259" key="9">
    <source>
        <dbReference type="PROSITE" id="PS51012"/>
    </source>
</evidence>
<comment type="caution">
    <text evidence="10">The sequence shown here is derived from an EMBL/GenBank/DDBJ whole genome shotgun (WGS) entry which is preliminary data.</text>
</comment>
<protein>
    <submittedName>
        <fullName evidence="10">ABC transporter permease</fullName>
    </submittedName>
</protein>
<dbReference type="InterPro" id="IPR047817">
    <property type="entry name" value="ABC2_TM_bact-type"/>
</dbReference>
<dbReference type="EMBL" id="DROD01000369">
    <property type="protein sequence ID" value="HHJ52599.1"/>
    <property type="molecule type" value="Genomic_DNA"/>
</dbReference>
<dbReference type="GO" id="GO:0005886">
    <property type="term" value="C:plasma membrane"/>
    <property type="evidence" value="ECO:0007669"/>
    <property type="project" value="UniProtKB-SubCell"/>
</dbReference>
<dbReference type="AlphaFoldDB" id="A0A7V5UEV7"/>
<evidence type="ECO:0000256" key="7">
    <source>
        <dbReference type="ARBA" id="ARBA00023136"/>
    </source>
</evidence>
<dbReference type="Pfam" id="PF12698">
    <property type="entry name" value="ABC2_membrane_3"/>
    <property type="match status" value="1"/>
</dbReference>
<feature type="domain" description="ABC transmembrane type-2" evidence="9">
    <location>
        <begin position="146"/>
        <end position="372"/>
    </location>
</feature>
<evidence type="ECO:0000256" key="4">
    <source>
        <dbReference type="ARBA" id="ARBA00022475"/>
    </source>
</evidence>
<keyword evidence="5 8" id="KW-0812">Transmembrane</keyword>
<dbReference type="PANTHER" id="PTHR30294:SF29">
    <property type="entry name" value="MULTIDRUG ABC TRANSPORTER PERMEASE YBHS-RELATED"/>
    <property type="match status" value="1"/>
</dbReference>
<keyword evidence="7 8" id="KW-0472">Membrane</keyword>
<evidence type="ECO:0000256" key="6">
    <source>
        <dbReference type="ARBA" id="ARBA00022989"/>
    </source>
</evidence>
<dbReference type="GO" id="GO:0140359">
    <property type="term" value="F:ABC-type transporter activity"/>
    <property type="evidence" value="ECO:0007669"/>
    <property type="project" value="InterPro"/>
</dbReference>
<feature type="transmembrane region" description="Helical" evidence="8">
    <location>
        <begin position="347"/>
        <end position="369"/>
    </location>
</feature>
<organism evidence="10">
    <name type="scientific">Caldithrix abyssi</name>
    <dbReference type="NCBI Taxonomy" id="187145"/>
    <lineage>
        <taxon>Bacteria</taxon>
        <taxon>Pseudomonadati</taxon>
        <taxon>Calditrichota</taxon>
        <taxon>Calditrichia</taxon>
        <taxon>Calditrichales</taxon>
        <taxon>Calditrichaceae</taxon>
        <taxon>Caldithrix</taxon>
    </lineage>
</organism>
<dbReference type="PANTHER" id="PTHR30294">
    <property type="entry name" value="MEMBRANE COMPONENT OF ABC TRANSPORTER YHHJ-RELATED"/>
    <property type="match status" value="1"/>
</dbReference>
<sequence length="374" mass="42428">MRRIVYLVQKEFRQILREPVFLGLIFGMPFIQIVLLGFAITMDVKNVALAVVDHDHSVMSRRLIDAFVQTESFEYKGQVTNDARAVKLLDENKIRLALIIPAHFERNLIAGRQPKIQTLVDGVDGNTAGVAIAYANQIAFKLQKEWMQKSSRWQQIKSKIHLTSLEPRMLYNPTLESVNNIVPGILAVLLMMITSFLTGMSIVREKEIGTLEQLMVTPLRRGELIIGKVIPLVVVGFLLFNVGVLGGGLIFGLWIKGNLLTLYIMVFLFMMTTLGLGILVSTVAKTQQQAMFMTWFLMIFALLLSGFFIPIENMPPAIQLVTYLNPVRYFMVVVRELYLKGTEFRYLWSQALIMTVFGLGVLTVSVLLFHKRVR</sequence>
<dbReference type="InterPro" id="IPR051449">
    <property type="entry name" value="ABC-2_transporter_component"/>
</dbReference>
<dbReference type="Proteomes" id="UP000886124">
    <property type="component" value="Unassembled WGS sequence"/>
</dbReference>
<keyword evidence="3" id="KW-0813">Transport</keyword>
<name>A0A7V5UEV7_CALAY</name>
<accession>A0A7V5UEV7</accession>
<evidence type="ECO:0000256" key="8">
    <source>
        <dbReference type="SAM" id="Phobius"/>
    </source>
</evidence>
<comment type="similarity">
    <text evidence="2">Belongs to the ABC-2 integral membrane protein family.</text>
</comment>
<gene>
    <name evidence="10" type="ORF">ENJ89_05350</name>
</gene>
<evidence type="ECO:0000256" key="2">
    <source>
        <dbReference type="ARBA" id="ARBA00007783"/>
    </source>
</evidence>
<evidence type="ECO:0000313" key="10">
    <source>
        <dbReference type="EMBL" id="HHJ52599.1"/>
    </source>
</evidence>
<keyword evidence="4" id="KW-1003">Cell membrane</keyword>
<feature type="transmembrane region" description="Helical" evidence="8">
    <location>
        <begin position="224"/>
        <end position="254"/>
    </location>
</feature>
<dbReference type="PROSITE" id="PS51012">
    <property type="entry name" value="ABC_TM2"/>
    <property type="match status" value="1"/>
</dbReference>
<keyword evidence="6 8" id="KW-1133">Transmembrane helix</keyword>
<proteinExistence type="inferred from homology"/>
<dbReference type="InterPro" id="IPR013525">
    <property type="entry name" value="ABC2_TM"/>
</dbReference>
<dbReference type="Gene3D" id="3.40.1710.10">
    <property type="entry name" value="abc type-2 transporter like domain"/>
    <property type="match status" value="1"/>
</dbReference>